<protein>
    <submittedName>
        <fullName evidence="14">Voltage-dependent anion-selective channel protein 3</fullName>
    </submittedName>
</protein>
<keyword evidence="4" id="KW-1134">Transmembrane beta strand</keyword>
<dbReference type="GO" id="GO:0008308">
    <property type="term" value="F:voltage-gated monoatomic anion channel activity"/>
    <property type="evidence" value="ECO:0007669"/>
    <property type="project" value="InterPro"/>
</dbReference>
<dbReference type="PANTHER" id="PTHR11743:SF70">
    <property type="entry name" value="GH26960P-RELATED"/>
    <property type="match status" value="1"/>
</dbReference>
<dbReference type="CDD" id="cd07306">
    <property type="entry name" value="Porin3_VDAC"/>
    <property type="match status" value="1"/>
</dbReference>
<keyword evidence="11" id="KW-1133">Transmembrane helix</keyword>
<evidence type="ECO:0000313" key="12">
    <source>
        <dbReference type="EMBL" id="VDO26773.1"/>
    </source>
</evidence>
<dbReference type="InterPro" id="IPR023614">
    <property type="entry name" value="Porin_dom_sf"/>
</dbReference>
<name>A0A0R3QQL6_9BILA</name>
<dbReference type="EMBL" id="UZAG01016213">
    <property type="protein sequence ID" value="VDO26773.1"/>
    <property type="molecule type" value="Genomic_DNA"/>
</dbReference>
<keyword evidence="13" id="KW-1185">Reference proteome</keyword>
<dbReference type="STRING" id="42155.A0A0R3QQL6"/>
<evidence type="ECO:0000256" key="10">
    <source>
        <dbReference type="ARBA" id="ARBA00023136"/>
    </source>
</evidence>
<keyword evidence="5 11" id="KW-0812">Transmembrane</keyword>
<evidence type="ECO:0000256" key="4">
    <source>
        <dbReference type="ARBA" id="ARBA00022452"/>
    </source>
</evidence>
<gene>
    <name evidence="12" type="ORF">BTMF_LOCUS8052</name>
</gene>
<keyword evidence="7" id="KW-0406">Ion transport</keyword>
<dbReference type="FunFam" id="2.40.160.10:FF:000012">
    <property type="entry name" value="Voltage-dependent anion-selective channel"/>
    <property type="match status" value="1"/>
</dbReference>
<keyword evidence="10 11" id="KW-0472">Membrane</keyword>
<comment type="subcellular location">
    <subcellularLocation>
        <location evidence="1">Mitochondrion outer membrane</location>
    </subcellularLocation>
</comment>
<accession>A0A0R3QQL6</accession>
<evidence type="ECO:0000313" key="13">
    <source>
        <dbReference type="Proteomes" id="UP000280834"/>
    </source>
</evidence>
<keyword evidence="3" id="KW-0813">Transport</keyword>
<dbReference type="Proteomes" id="UP000280834">
    <property type="component" value="Unassembled WGS sequence"/>
</dbReference>
<reference evidence="12 13" key="2">
    <citation type="submission" date="2018-11" db="EMBL/GenBank/DDBJ databases">
        <authorList>
            <consortium name="Pathogen Informatics"/>
        </authorList>
    </citation>
    <scope>NUCLEOTIDE SEQUENCE [LARGE SCALE GENOMIC DNA]</scope>
</reference>
<dbReference type="Pfam" id="PF01459">
    <property type="entry name" value="Porin_3"/>
    <property type="match status" value="1"/>
</dbReference>
<dbReference type="GO" id="GO:0046930">
    <property type="term" value="C:pore complex"/>
    <property type="evidence" value="ECO:0007669"/>
    <property type="project" value="UniProtKB-KW"/>
</dbReference>
<dbReference type="PANTHER" id="PTHR11743">
    <property type="entry name" value="VOLTAGE-DEPENDENT ANION-SELECTIVE CHANNEL"/>
    <property type="match status" value="1"/>
</dbReference>
<evidence type="ECO:0000256" key="6">
    <source>
        <dbReference type="ARBA" id="ARBA00022787"/>
    </source>
</evidence>
<evidence type="ECO:0000256" key="2">
    <source>
        <dbReference type="ARBA" id="ARBA00007780"/>
    </source>
</evidence>
<evidence type="ECO:0000256" key="11">
    <source>
        <dbReference type="SAM" id="Phobius"/>
    </source>
</evidence>
<dbReference type="GO" id="GO:0015288">
    <property type="term" value="F:porin activity"/>
    <property type="evidence" value="ECO:0007669"/>
    <property type="project" value="UniProtKB-KW"/>
</dbReference>
<evidence type="ECO:0000256" key="5">
    <source>
        <dbReference type="ARBA" id="ARBA00022692"/>
    </source>
</evidence>
<comment type="similarity">
    <text evidence="2">Belongs to the eukaryotic mitochondrial porin family.</text>
</comment>
<dbReference type="Gene3D" id="2.40.160.10">
    <property type="entry name" value="Porin"/>
    <property type="match status" value="1"/>
</dbReference>
<evidence type="ECO:0000256" key="9">
    <source>
        <dbReference type="ARBA" id="ARBA00023128"/>
    </source>
</evidence>
<sequence>MFRCDNQLNDERITRRRTSSFHSESVRNKWTVFVVLQIELTVVCTVLYLWGYHTMFYPCYIDLGKAARELFTKGYNFGSLRVDACSRSGENQEVEFSSAAVHTVATGKLAGNFDVKYRMPSYGVVLTEKWNTENLLGTVVEIQDRFARGLKLTLDSWYAPHNGKRSGRVKAEWVNRNVTCNLDVGLDTGPHISFSGVTGLHGWLMGVQSAFDVSSSQVKSLSFAFGRVGTDYVLHSYVNDAREFGGSFYHSVAHNLEIGAMFSWMTGEPGARFGLAMKYCPTQDLELKAKVDHDSKLAFALTHHLSKRLKLTLSSQFGMASFSEGHKYGIGLNFHPCC</sequence>
<organism evidence="14">
    <name type="scientific">Brugia timori</name>
    <dbReference type="NCBI Taxonomy" id="42155"/>
    <lineage>
        <taxon>Eukaryota</taxon>
        <taxon>Metazoa</taxon>
        <taxon>Ecdysozoa</taxon>
        <taxon>Nematoda</taxon>
        <taxon>Chromadorea</taxon>
        <taxon>Rhabditida</taxon>
        <taxon>Spirurina</taxon>
        <taxon>Spiruromorpha</taxon>
        <taxon>Filarioidea</taxon>
        <taxon>Onchocercidae</taxon>
        <taxon>Brugia</taxon>
    </lineage>
</organism>
<proteinExistence type="inferred from homology"/>
<reference evidence="14" key="1">
    <citation type="submission" date="2017-02" db="UniProtKB">
        <authorList>
            <consortium name="WormBaseParasite"/>
        </authorList>
    </citation>
    <scope>IDENTIFICATION</scope>
</reference>
<dbReference type="InterPro" id="IPR001925">
    <property type="entry name" value="Porin_Euk"/>
</dbReference>
<evidence type="ECO:0000256" key="7">
    <source>
        <dbReference type="ARBA" id="ARBA00023065"/>
    </source>
</evidence>
<dbReference type="PRINTS" id="PR00185">
    <property type="entry name" value="EUKARYTPORIN"/>
</dbReference>
<keyword evidence="9" id="KW-0496">Mitochondrion</keyword>
<keyword evidence="6" id="KW-1000">Mitochondrion outer membrane</keyword>
<evidence type="ECO:0000313" key="14">
    <source>
        <dbReference type="WBParaSite" id="BTMF_0001000101-mRNA-1"/>
    </source>
</evidence>
<keyword evidence="8" id="KW-0626">Porin</keyword>
<dbReference type="WBParaSite" id="BTMF_0001000101-mRNA-1">
    <property type="protein sequence ID" value="BTMF_0001000101-mRNA-1"/>
    <property type="gene ID" value="BTMF_0001000101"/>
</dbReference>
<dbReference type="AlphaFoldDB" id="A0A0R3QQL6"/>
<feature type="transmembrane region" description="Helical" evidence="11">
    <location>
        <begin position="30"/>
        <end position="50"/>
    </location>
</feature>
<evidence type="ECO:0000256" key="1">
    <source>
        <dbReference type="ARBA" id="ARBA00004294"/>
    </source>
</evidence>
<evidence type="ECO:0000256" key="8">
    <source>
        <dbReference type="ARBA" id="ARBA00023114"/>
    </source>
</evidence>
<evidence type="ECO:0000256" key="3">
    <source>
        <dbReference type="ARBA" id="ARBA00022448"/>
    </source>
</evidence>
<dbReference type="InterPro" id="IPR027246">
    <property type="entry name" value="Porin_Euk/Tom40"/>
</dbReference>
<dbReference type="GO" id="GO:0005741">
    <property type="term" value="C:mitochondrial outer membrane"/>
    <property type="evidence" value="ECO:0007669"/>
    <property type="project" value="UniProtKB-SubCell"/>
</dbReference>